<keyword evidence="5" id="KW-1185">Reference proteome</keyword>
<keyword evidence="2" id="KW-1133">Transmembrane helix</keyword>
<comment type="caution">
    <text evidence="4">The sequence shown here is derived from an EMBL/GenBank/DDBJ whole genome shotgun (WGS) entry which is preliminary data.</text>
</comment>
<dbReference type="PANTHER" id="PTHR37461">
    <property type="entry name" value="ANTI-SIGMA-K FACTOR RSKA"/>
    <property type="match status" value="1"/>
</dbReference>
<evidence type="ECO:0000313" key="4">
    <source>
        <dbReference type="EMBL" id="GAA4816374.1"/>
    </source>
</evidence>
<keyword evidence="2" id="KW-0812">Transmembrane</keyword>
<protein>
    <recommendedName>
        <fullName evidence="3">Anti-sigma K factor RskA C-terminal domain-containing protein</fullName>
    </recommendedName>
</protein>
<name>A0ABP9CUF1_9FLAO</name>
<dbReference type="PANTHER" id="PTHR37461:SF1">
    <property type="entry name" value="ANTI-SIGMA-K FACTOR RSKA"/>
    <property type="match status" value="1"/>
</dbReference>
<evidence type="ECO:0000256" key="2">
    <source>
        <dbReference type="SAM" id="Phobius"/>
    </source>
</evidence>
<dbReference type="InterPro" id="IPR018764">
    <property type="entry name" value="RskA_C"/>
</dbReference>
<organism evidence="4 5">
    <name type="scientific">Litoribaculum gwangyangense</name>
    <dbReference type="NCBI Taxonomy" id="1130722"/>
    <lineage>
        <taxon>Bacteria</taxon>
        <taxon>Pseudomonadati</taxon>
        <taxon>Bacteroidota</taxon>
        <taxon>Flavobacteriia</taxon>
        <taxon>Flavobacteriales</taxon>
        <taxon>Flavobacteriaceae</taxon>
        <taxon>Litoribaculum</taxon>
    </lineage>
</organism>
<keyword evidence="2" id="KW-0472">Membrane</keyword>
<dbReference type="RefSeq" id="WP_345277493.1">
    <property type="nucleotide sequence ID" value="NZ_BAABJW010000004.1"/>
</dbReference>
<evidence type="ECO:0000259" key="3">
    <source>
        <dbReference type="Pfam" id="PF10099"/>
    </source>
</evidence>
<dbReference type="Proteomes" id="UP001501433">
    <property type="component" value="Unassembled WGS sequence"/>
</dbReference>
<gene>
    <name evidence="4" type="ORF">GCM10023330_25920</name>
</gene>
<dbReference type="Pfam" id="PF10099">
    <property type="entry name" value="RskA_C"/>
    <property type="match status" value="1"/>
</dbReference>
<accession>A0ABP9CUF1</accession>
<evidence type="ECO:0000256" key="1">
    <source>
        <dbReference type="SAM" id="Coils"/>
    </source>
</evidence>
<keyword evidence="1" id="KW-0175">Coiled coil</keyword>
<dbReference type="InterPro" id="IPR051474">
    <property type="entry name" value="Anti-sigma-K/W_factor"/>
</dbReference>
<feature type="domain" description="Anti-sigma K factor RskA C-terminal" evidence="3">
    <location>
        <begin position="110"/>
        <end position="249"/>
    </location>
</feature>
<proteinExistence type="predicted"/>
<reference evidence="5" key="1">
    <citation type="journal article" date="2019" name="Int. J. Syst. Evol. Microbiol.">
        <title>The Global Catalogue of Microorganisms (GCM) 10K type strain sequencing project: providing services to taxonomists for standard genome sequencing and annotation.</title>
        <authorList>
            <consortium name="The Broad Institute Genomics Platform"/>
            <consortium name="The Broad Institute Genome Sequencing Center for Infectious Disease"/>
            <person name="Wu L."/>
            <person name="Ma J."/>
        </authorList>
    </citation>
    <scope>NUCLEOTIDE SEQUENCE [LARGE SCALE GENOMIC DNA]</scope>
    <source>
        <strain evidence="5">JCM 18325</strain>
    </source>
</reference>
<feature type="coiled-coil region" evidence="1">
    <location>
        <begin position="115"/>
        <end position="142"/>
    </location>
</feature>
<feature type="transmembrane region" description="Helical" evidence="2">
    <location>
        <begin position="93"/>
        <end position="112"/>
    </location>
</feature>
<sequence>MMMDKAYILKHGILEQYLLGELTNEEQLEVDNILKTDADLKKTFDTLEANFENLAFENAINPPAEVKTNLMQSIKTSQTKVLPLQNKNPFKRYLYVAASISAFLLISSIWMFTQLKKSNTQLKIASEQKEQLMKDIDGLKNNLNYATTYFNVINSPETKQYILTGNDLAPNAKVVSYVNHQDKSVIINAEQLPKLDDAHDYQMWADVDGVMIDMGVIDKNKSLLAMNYIENAESLNITIEPAGGNDHPTVSRLVTNVYL</sequence>
<dbReference type="EMBL" id="BAABJW010000004">
    <property type="protein sequence ID" value="GAA4816374.1"/>
    <property type="molecule type" value="Genomic_DNA"/>
</dbReference>
<evidence type="ECO:0000313" key="5">
    <source>
        <dbReference type="Proteomes" id="UP001501433"/>
    </source>
</evidence>